<feature type="region of interest" description="Disordered" evidence="1">
    <location>
        <begin position="59"/>
        <end position="108"/>
    </location>
</feature>
<evidence type="ECO:0000259" key="2">
    <source>
        <dbReference type="Pfam" id="PF13837"/>
    </source>
</evidence>
<protein>
    <recommendedName>
        <fullName evidence="2">Myb/SANT-like DNA-binding domain-containing protein</fullName>
    </recommendedName>
</protein>
<dbReference type="InterPro" id="IPR044822">
    <property type="entry name" value="Myb_DNA-bind_4"/>
</dbReference>
<proteinExistence type="predicted"/>
<dbReference type="Gene3D" id="1.10.10.60">
    <property type="entry name" value="Homeodomain-like"/>
    <property type="match status" value="1"/>
</dbReference>
<evidence type="ECO:0000313" key="3">
    <source>
        <dbReference type="EMBL" id="KAG9263235.1"/>
    </source>
</evidence>
<dbReference type="AlphaFoldDB" id="A0A8T2KZI4"/>
<dbReference type="EMBL" id="JAICCE010000020">
    <property type="protein sequence ID" value="KAG9263235.1"/>
    <property type="molecule type" value="Genomic_DNA"/>
</dbReference>
<gene>
    <name evidence="3" type="ORF">AMEX_G23244</name>
</gene>
<reference evidence="3 4" key="1">
    <citation type="submission" date="2021-07" db="EMBL/GenBank/DDBJ databases">
        <authorList>
            <person name="Imarazene B."/>
            <person name="Zahm M."/>
            <person name="Klopp C."/>
            <person name="Cabau C."/>
            <person name="Beille S."/>
            <person name="Jouanno E."/>
            <person name="Castinel A."/>
            <person name="Lluch J."/>
            <person name="Gil L."/>
            <person name="Kuchtly C."/>
            <person name="Lopez Roques C."/>
            <person name="Donnadieu C."/>
            <person name="Parrinello H."/>
            <person name="Journot L."/>
            <person name="Du K."/>
            <person name="Schartl M."/>
            <person name="Retaux S."/>
            <person name="Guiguen Y."/>
        </authorList>
    </citation>
    <scope>NUCLEOTIDE SEQUENCE [LARGE SCALE GENOMIC DNA]</scope>
    <source>
        <strain evidence="3">Pach_M1</strain>
        <tissue evidence="3">Testis</tissue>
    </source>
</reference>
<name>A0A8T2KZI4_ASTMX</name>
<organism evidence="3 4">
    <name type="scientific">Astyanax mexicanus</name>
    <name type="common">Blind cave fish</name>
    <name type="synonym">Astyanax fasciatus mexicanus</name>
    <dbReference type="NCBI Taxonomy" id="7994"/>
    <lineage>
        <taxon>Eukaryota</taxon>
        <taxon>Metazoa</taxon>
        <taxon>Chordata</taxon>
        <taxon>Craniata</taxon>
        <taxon>Vertebrata</taxon>
        <taxon>Euteleostomi</taxon>
        <taxon>Actinopterygii</taxon>
        <taxon>Neopterygii</taxon>
        <taxon>Teleostei</taxon>
        <taxon>Ostariophysi</taxon>
        <taxon>Characiformes</taxon>
        <taxon>Characoidei</taxon>
        <taxon>Acestrorhamphidae</taxon>
        <taxon>Acestrorhamphinae</taxon>
        <taxon>Astyanax</taxon>
    </lineage>
</organism>
<dbReference type="Proteomes" id="UP000752171">
    <property type="component" value="Unassembled WGS sequence"/>
</dbReference>
<comment type="caution">
    <text evidence="3">The sequence shown here is derived from an EMBL/GenBank/DDBJ whole genome shotgun (WGS) entry which is preliminary data.</text>
</comment>
<evidence type="ECO:0000256" key="1">
    <source>
        <dbReference type="SAM" id="MobiDB-lite"/>
    </source>
</evidence>
<evidence type="ECO:0000313" key="4">
    <source>
        <dbReference type="Proteomes" id="UP000752171"/>
    </source>
</evidence>
<accession>A0A8T2KZI4</accession>
<sequence>MPVSFFVRLASAPSSRDDDFRRYKLANKMYLASIVGQIRTSGNTKSSAASTVESTFAQGSIPATRPPHSLTPTATFTQSSIPATRPPQSLKPTATVPQPSTSVGGPEQFISPSTLLTSQWSKQEMAHKTTLLLLDLTRTYQSIYFRNKTAFYQKVQQEFRNKGYTLSADKIRKKLGNLLTTYKSAKDRRRATGEAKVTWEYYTQMDDLFGTSGVGSAPPGTKRAVLHIPYKAKQSCERGAAWSLSKH</sequence>
<feature type="compositionally biased region" description="Polar residues" evidence="1">
    <location>
        <begin position="70"/>
        <end position="103"/>
    </location>
</feature>
<dbReference type="Pfam" id="PF13837">
    <property type="entry name" value="Myb_DNA-bind_4"/>
    <property type="match status" value="1"/>
</dbReference>
<feature type="domain" description="Myb/SANT-like DNA-binding" evidence="2">
    <location>
        <begin position="128"/>
        <end position="208"/>
    </location>
</feature>